<keyword evidence="1" id="KW-0547">Nucleotide-binding</keyword>
<keyword evidence="5" id="KW-1133">Transmembrane helix</keyword>
<dbReference type="InterPro" id="IPR017746">
    <property type="entry name" value="Cellulose_synthase_operon_BcsQ"/>
</dbReference>
<feature type="compositionally biased region" description="Low complexity" evidence="4">
    <location>
        <begin position="387"/>
        <end position="398"/>
    </location>
</feature>
<evidence type="ECO:0000256" key="1">
    <source>
        <dbReference type="ARBA" id="ARBA00022741"/>
    </source>
</evidence>
<evidence type="ECO:0000256" key="2">
    <source>
        <dbReference type="ARBA" id="ARBA00022840"/>
    </source>
</evidence>
<evidence type="ECO:0000256" key="3">
    <source>
        <dbReference type="PROSITE-ProRule" id="PRU00169"/>
    </source>
</evidence>
<keyword evidence="8" id="KW-1185">Reference proteome</keyword>
<keyword evidence="5" id="KW-0812">Transmembrane</keyword>
<evidence type="ECO:0000256" key="5">
    <source>
        <dbReference type="SAM" id="Phobius"/>
    </source>
</evidence>
<reference evidence="7 8" key="1">
    <citation type="submission" date="2021-05" db="EMBL/GenBank/DDBJ databases">
        <title>Novel species in genus Cellulomonas.</title>
        <authorList>
            <person name="Zhang G."/>
        </authorList>
    </citation>
    <scope>NUCLEOTIDE SEQUENCE [LARGE SCALE GENOMIC DNA]</scope>
    <source>
        <strain evidence="8">zg-ZUI222</strain>
    </source>
</reference>
<name>A0ABX8D202_9CELL</name>
<dbReference type="SUPFAM" id="SSF52172">
    <property type="entry name" value="CheY-like"/>
    <property type="match status" value="1"/>
</dbReference>
<dbReference type="InterPro" id="IPR027417">
    <property type="entry name" value="P-loop_NTPase"/>
</dbReference>
<dbReference type="Pfam" id="PF06564">
    <property type="entry name" value="CBP_BcsQ"/>
    <property type="match status" value="1"/>
</dbReference>
<dbReference type="PANTHER" id="PTHR43384">
    <property type="entry name" value="SEPTUM SITE-DETERMINING PROTEIN MIND HOMOLOG, CHLOROPLASTIC-RELATED"/>
    <property type="match status" value="1"/>
</dbReference>
<dbReference type="PROSITE" id="PS50110">
    <property type="entry name" value="RESPONSE_REGULATORY"/>
    <property type="match status" value="1"/>
</dbReference>
<accession>A0ABX8D202</accession>
<evidence type="ECO:0000256" key="4">
    <source>
        <dbReference type="SAM" id="MobiDB-lite"/>
    </source>
</evidence>
<dbReference type="PANTHER" id="PTHR43384:SF6">
    <property type="entry name" value="SEPTUM SITE-DETERMINING PROTEIN MIND HOMOLOG, CHLOROPLASTIC"/>
    <property type="match status" value="1"/>
</dbReference>
<feature type="region of interest" description="Disordered" evidence="4">
    <location>
        <begin position="387"/>
        <end position="407"/>
    </location>
</feature>
<dbReference type="RefSeq" id="WP_207338983.1">
    <property type="nucleotide sequence ID" value="NZ_CP074405.1"/>
</dbReference>
<dbReference type="InterPro" id="IPR011006">
    <property type="entry name" value="CheY-like_superfamily"/>
</dbReference>
<dbReference type="InterPro" id="IPR050625">
    <property type="entry name" value="ParA/MinD_ATPase"/>
</dbReference>
<protein>
    <submittedName>
        <fullName evidence="7">AAA family ATPase</fullName>
    </submittedName>
</protein>
<evidence type="ECO:0000313" key="8">
    <source>
        <dbReference type="Proteomes" id="UP000677804"/>
    </source>
</evidence>
<dbReference type="SUPFAM" id="SSF52540">
    <property type="entry name" value="P-loop containing nucleoside triphosphate hydrolases"/>
    <property type="match status" value="1"/>
</dbReference>
<dbReference type="EMBL" id="CP074405">
    <property type="protein sequence ID" value="QVI61379.1"/>
    <property type="molecule type" value="Genomic_DNA"/>
</dbReference>
<evidence type="ECO:0000313" key="7">
    <source>
        <dbReference type="EMBL" id="QVI61379.1"/>
    </source>
</evidence>
<evidence type="ECO:0000259" key="6">
    <source>
        <dbReference type="PROSITE" id="PS50110"/>
    </source>
</evidence>
<comment type="caution">
    <text evidence="3">Lacks conserved residue(s) required for the propagation of feature annotation.</text>
</comment>
<sequence>MAGTVVIGCADQTLAYDLRSQLAEVADVEVLAVVESTAELARVVVERDPNLVLLHDQLGPEPVHQVVRDLSLRRPASVTLIVSGDSDPETLAEATDAGARGLLTYPLSFAEVQQRITNAIDWSTRLQSLLVEQTDSTAGHRALVLAITGTKGGVGATTVATHLAWDVRRELPDHRVLVIDLDLEKGDVSSLIEARHRVSVADVAKVADDLSFRTVADAILEHESGVHLLLPPEDVREASLVTPAAIRQIIGLVRQQYDLVVIDAGARVTPLQAAVVEIADEAVAVVTPDLVSLRALRRNVGWWDQLSVRKPESTWVLVNRHSRADEIQPDTVARLSPSPVLDVTLTDRGRKLERSVNSRSPEYVEDASWWQSVRAFGRAVGVGRGRAAASAPAAGEQAARGRRRRTAASDEGSASIELVGVLPTVVVVCVVVVQLAVVGLTALWTGYGASAAARAAAVHASSSELRQATQDAVPGGYHSDLRVRRDPTGREVEVSMAVPILAPGLASTPWRITIGREVVVEP</sequence>
<feature type="transmembrane region" description="Helical" evidence="5">
    <location>
        <begin position="418"/>
        <end position="444"/>
    </location>
</feature>
<organism evidence="7 8">
    <name type="scientific">Cellulomonas wangleii</name>
    <dbReference type="NCBI Taxonomy" id="2816956"/>
    <lineage>
        <taxon>Bacteria</taxon>
        <taxon>Bacillati</taxon>
        <taxon>Actinomycetota</taxon>
        <taxon>Actinomycetes</taxon>
        <taxon>Micrococcales</taxon>
        <taxon>Cellulomonadaceae</taxon>
        <taxon>Cellulomonas</taxon>
    </lineage>
</organism>
<dbReference type="Gene3D" id="3.40.50.300">
    <property type="entry name" value="P-loop containing nucleotide triphosphate hydrolases"/>
    <property type="match status" value="1"/>
</dbReference>
<dbReference type="Proteomes" id="UP000677804">
    <property type="component" value="Chromosome"/>
</dbReference>
<proteinExistence type="predicted"/>
<keyword evidence="5" id="KW-0472">Membrane</keyword>
<dbReference type="Gene3D" id="3.40.50.2300">
    <property type="match status" value="1"/>
</dbReference>
<gene>
    <name evidence="7" type="ORF">KG103_12925</name>
</gene>
<dbReference type="InterPro" id="IPR001789">
    <property type="entry name" value="Sig_transdc_resp-reg_receiver"/>
</dbReference>
<feature type="domain" description="Response regulatory" evidence="6">
    <location>
        <begin position="4"/>
        <end position="120"/>
    </location>
</feature>
<keyword evidence="2" id="KW-0067">ATP-binding</keyword>